<dbReference type="EMBL" id="CAWVOH010000001">
    <property type="protein sequence ID" value="CAK8054159.1"/>
    <property type="molecule type" value="Genomic_DNA"/>
</dbReference>
<name>A0ABM9N4W4_9LACO</name>
<feature type="region of interest" description="Disordered" evidence="1">
    <location>
        <begin position="73"/>
        <end position="99"/>
    </location>
</feature>
<accession>A0ABM9N4W4</accession>
<evidence type="ECO:0000256" key="1">
    <source>
        <dbReference type="SAM" id="MobiDB-lite"/>
    </source>
</evidence>
<dbReference type="RefSeq" id="WP_349641698.1">
    <property type="nucleotide sequence ID" value="NZ_CAWVOH010000001.1"/>
</dbReference>
<dbReference type="CDD" id="cd00093">
    <property type="entry name" value="HTH_XRE"/>
    <property type="match status" value="1"/>
</dbReference>
<feature type="compositionally biased region" description="Basic and acidic residues" evidence="1">
    <location>
        <begin position="87"/>
        <end position="99"/>
    </location>
</feature>
<organism evidence="3 4">
    <name type="scientific">Eupransor demetentiae</name>
    <dbReference type="NCBI Taxonomy" id="3109584"/>
    <lineage>
        <taxon>Bacteria</taxon>
        <taxon>Bacillati</taxon>
        <taxon>Bacillota</taxon>
        <taxon>Bacilli</taxon>
        <taxon>Lactobacillales</taxon>
        <taxon>Lactobacillaceae</taxon>
        <taxon>Eupransor</taxon>
    </lineage>
</organism>
<feature type="domain" description="HTH cro/C1-type" evidence="2">
    <location>
        <begin position="24"/>
        <end position="67"/>
    </location>
</feature>
<dbReference type="Proteomes" id="UP001314241">
    <property type="component" value="Unassembled WGS sequence"/>
</dbReference>
<dbReference type="InterPro" id="IPR010982">
    <property type="entry name" value="Lambda_DNA-bd_dom_sf"/>
</dbReference>
<dbReference type="InterPro" id="IPR001387">
    <property type="entry name" value="Cro/C1-type_HTH"/>
</dbReference>
<keyword evidence="4" id="KW-1185">Reference proteome</keyword>
<protein>
    <recommendedName>
        <fullName evidence="2">HTH cro/C1-type domain-containing protein</fullName>
    </recommendedName>
</protein>
<dbReference type="Pfam" id="PF01381">
    <property type="entry name" value="HTH_3"/>
    <property type="match status" value="1"/>
</dbReference>
<dbReference type="PROSITE" id="PS50943">
    <property type="entry name" value="HTH_CROC1"/>
    <property type="match status" value="1"/>
</dbReference>
<dbReference type="SUPFAM" id="SSF47413">
    <property type="entry name" value="lambda repressor-like DNA-binding domains"/>
    <property type="match status" value="1"/>
</dbReference>
<gene>
    <name evidence="3" type="ORF">R54876_GBNLAHCA_00720</name>
</gene>
<evidence type="ECO:0000259" key="2">
    <source>
        <dbReference type="PROSITE" id="PS50943"/>
    </source>
</evidence>
<proteinExistence type="predicted"/>
<sequence>MTVALKFKNIEDVEKMIALSGDNMAEFSKRVGVHKGTMDRYINGRSNPSPKTAKKISKTLGKPMADIFLAESLPNGQQKRGGLNGPRCEDDMNKINKQK</sequence>
<dbReference type="SMART" id="SM00530">
    <property type="entry name" value="HTH_XRE"/>
    <property type="match status" value="1"/>
</dbReference>
<dbReference type="Gene3D" id="1.10.260.40">
    <property type="entry name" value="lambda repressor-like DNA-binding domains"/>
    <property type="match status" value="1"/>
</dbReference>
<comment type="caution">
    <text evidence="3">The sequence shown here is derived from an EMBL/GenBank/DDBJ whole genome shotgun (WGS) entry which is preliminary data.</text>
</comment>
<reference evidence="3 4" key="1">
    <citation type="submission" date="2024-01" db="EMBL/GenBank/DDBJ databases">
        <authorList>
            <person name="Botero Cardona J."/>
        </authorList>
    </citation>
    <scope>NUCLEOTIDE SEQUENCE [LARGE SCALE GENOMIC DNA]</scope>
    <source>
        <strain evidence="3 4">LMG 33000</strain>
    </source>
</reference>
<evidence type="ECO:0000313" key="4">
    <source>
        <dbReference type="Proteomes" id="UP001314241"/>
    </source>
</evidence>
<evidence type="ECO:0000313" key="3">
    <source>
        <dbReference type="EMBL" id="CAK8054159.1"/>
    </source>
</evidence>